<sequence length="78" mass="8472">MKALILRGSCVAFFPARPPFALYLHVATNSSCHQLVHVPSGAYTVSLVPLVVLQAPPAPLLVACYNYIASAWSQFRTE</sequence>
<evidence type="ECO:0000313" key="1">
    <source>
        <dbReference type="EMBL" id="TFK64909.1"/>
    </source>
</evidence>
<dbReference type="Proteomes" id="UP000308600">
    <property type="component" value="Unassembled WGS sequence"/>
</dbReference>
<organism evidence="1 2">
    <name type="scientific">Pluteus cervinus</name>
    <dbReference type="NCBI Taxonomy" id="181527"/>
    <lineage>
        <taxon>Eukaryota</taxon>
        <taxon>Fungi</taxon>
        <taxon>Dikarya</taxon>
        <taxon>Basidiomycota</taxon>
        <taxon>Agaricomycotina</taxon>
        <taxon>Agaricomycetes</taxon>
        <taxon>Agaricomycetidae</taxon>
        <taxon>Agaricales</taxon>
        <taxon>Pluteineae</taxon>
        <taxon>Pluteaceae</taxon>
        <taxon>Pluteus</taxon>
    </lineage>
</organism>
<gene>
    <name evidence="1" type="ORF">BDN72DRAFT_222182</name>
</gene>
<proteinExistence type="predicted"/>
<accession>A0ACD3AI04</accession>
<name>A0ACD3AI04_9AGAR</name>
<protein>
    <submittedName>
        <fullName evidence="1">Uncharacterized protein</fullName>
    </submittedName>
</protein>
<dbReference type="EMBL" id="ML208456">
    <property type="protein sequence ID" value="TFK64909.1"/>
    <property type="molecule type" value="Genomic_DNA"/>
</dbReference>
<evidence type="ECO:0000313" key="2">
    <source>
        <dbReference type="Proteomes" id="UP000308600"/>
    </source>
</evidence>
<keyword evidence="2" id="KW-1185">Reference proteome</keyword>
<reference evidence="1 2" key="1">
    <citation type="journal article" date="2019" name="Nat. Ecol. Evol.">
        <title>Megaphylogeny resolves global patterns of mushroom evolution.</title>
        <authorList>
            <person name="Varga T."/>
            <person name="Krizsan K."/>
            <person name="Foldi C."/>
            <person name="Dima B."/>
            <person name="Sanchez-Garcia M."/>
            <person name="Sanchez-Ramirez S."/>
            <person name="Szollosi G.J."/>
            <person name="Szarkandi J.G."/>
            <person name="Papp V."/>
            <person name="Albert L."/>
            <person name="Andreopoulos W."/>
            <person name="Angelini C."/>
            <person name="Antonin V."/>
            <person name="Barry K.W."/>
            <person name="Bougher N.L."/>
            <person name="Buchanan P."/>
            <person name="Buyck B."/>
            <person name="Bense V."/>
            <person name="Catcheside P."/>
            <person name="Chovatia M."/>
            <person name="Cooper J."/>
            <person name="Damon W."/>
            <person name="Desjardin D."/>
            <person name="Finy P."/>
            <person name="Geml J."/>
            <person name="Haridas S."/>
            <person name="Hughes K."/>
            <person name="Justo A."/>
            <person name="Karasinski D."/>
            <person name="Kautmanova I."/>
            <person name="Kiss B."/>
            <person name="Kocsube S."/>
            <person name="Kotiranta H."/>
            <person name="LaButti K.M."/>
            <person name="Lechner B.E."/>
            <person name="Liimatainen K."/>
            <person name="Lipzen A."/>
            <person name="Lukacs Z."/>
            <person name="Mihaltcheva S."/>
            <person name="Morgado L.N."/>
            <person name="Niskanen T."/>
            <person name="Noordeloos M.E."/>
            <person name="Ohm R.A."/>
            <person name="Ortiz-Santana B."/>
            <person name="Ovrebo C."/>
            <person name="Racz N."/>
            <person name="Riley R."/>
            <person name="Savchenko A."/>
            <person name="Shiryaev A."/>
            <person name="Soop K."/>
            <person name="Spirin V."/>
            <person name="Szebenyi C."/>
            <person name="Tomsovsky M."/>
            <person name="Tulloss R.E."/>
            <person name="Uehling J."/>
            <person name="Grigoriev I.V."/>
            <person name="Vagvolgyi C."/>
            <person name="Papp T."/>
            <person name="Martin F.M."/>
            <person name="Miettinen O."/>
            <person name="Hibbett D.S."/>
            <person name="Nagy L.G."/>
        </authorList>
    </citation>
    <scope>NUCLEOTIDE SEQUENCE [LARGE SCALE GENOMIC DNA]</scope>
    <source>
        <strain evidence="1 2">NL-1719</strain>
    </source>
</reference>